<organism evidence="2 3">
    <name type="scientific">Ilumatobacter coccineus (strain NBRC 103263 / KCTC 29153 / YM16-304)</name>
    <dbReference type="NCBI Taxonomy" id="1313172"/>
    <lineage>
        <taxon>Bacteria</taxon>
        <taxon>Bacillati</taxon>
        <taxon>Actinomycetota</taxon>
        <taxon>Acidimicrobiia</taxon>
        <taxon>Acidimicrobiales</taxon>
        <taxon>Ilumatobacteraceae</taxon>
        <taxon>Ilumatobacter</taxon>
    </lineage>
</organism>
<name>A0A6C7E2C7_ILUCY</name>
<feature type="region of interest" description="Disordered" evidence="1">
    <location>
        <begin position="1"/>
        <end position="30"/>
    </location>
</feature>
<evidence type="ECO:0000313" key="2">
    <source>
        <dbReference type="EMBL" id="BAN00971.1"/>
    </source>
</evidence>
<feature type="region of interest" description="Disordered" evidence="1">
    <location>
        <begin position="43"/>
        <end position="122"/>
    </location>
</feature>
<evidence type="ECO:0000313" key="3">
    <source>
        <dbReference type="Proteomes" id="UP000011863"/>
    </source>
</evidence>
<dbReference type="Proteomes" id="UP000011863">
    <property type="component" value="Chromosome"/>
</dbReference>
<reference evidence="2 3" key="1">
    <citation type="journal article" date="2013" name="Int. J. Syst. Evol. Microbiol.">
        <title>Ilumatobacter nonamiense sp. nov. and Ilumatobacter coccineum sp. nov., isolated from seashore sand.</title>
        <authorList>
            <person name="Matsumoto A."/>
            <person name="Kasai H."/>
            <person name="Matsuo Y."/>
            <person name="Shizuri Y."/>
            <person name="Ichikawa N."/>
            <person name="Fujita N."/>
            <person name="Omura S."/>
            <person name="Takahashi Y."/>
        </authorList>
    </citation>
    <scope>NUCLEOTIDE SEQUENCE [LARGE SCALE GENOMIC DNA]</scope>
    <source>
        <strain evidence="3">NBRC 103263 / KCTC 29153 / YM16-304</strain>
    </source>
</reference>
<protein>
    <submittedName>
        <fullName evidence="2">Uncharacterized protein</fullName>
    </submittedName>
</protein>
<dbReference type="KEGG" id="aym:YM304_06570"/>
<dbReference type="EMBL" id="AP012057">
    <property type="protein sequence ID" value="BAN00971.1"/>
    <property type="molecule type" value="Genomic_DNA"/>
</dbReference>
<gene>
    <name evidence="2" type="ORF">YM304_06570</name>
</gene>
<sequence length="122" mass="13016">MITGDEPHHWQRASSLAPPAGKPNSRPIPRIVAEQVRPAHVRPVGSIPVGRPPASSDQIGSWLGMSEPVASGRGRATSPNHDATWSEHASPPTRRPIVETLTPGSDRRTQAALRLGGPVFMT</sequence>
<dbReference type="AlphaFoldDB" id="A0A6C7E2C7"/>
<proteinExistence type="predicted"/>
<evidence type="ECO:0000256" key="1">
    <source>
        <dbReference type="SAM" id="MobiDB-lite"/>
    </source>
</evidence>
<keyword evidence="3" id="KW-1185">Reference proteome</keyword>
<accession>A0A6C7E2C7</accession>